<evidence type="ECO:0000256" key="1">
    <source>
        <dbReference type="SAM" id="MobiDB-lite"/>
    </source>
</evidence>
<dbReference type="AlphaFoldDB" id="A0A507E203"/>
<name>A0A507E203_9FUNG</name>
<organism evidence="3 4">
    <name type="scientific">Powellomyces hirtus</name>
    <dbReference type="NCBI Taxonomy" id="109895"/>
    <lineage>
        <taxon>Eukaryota</taxon>
        <taxon>Fungi</taxon>
        <taxon>Fungi incertae sedis</taxon>
        <taxon>Chytridiomycota</taxon>
        <taxon>Chytridiomycota incertae sedis</taxon>
        <taxon>Chytridiomycetes</taxon>
        <taxon>Spizellomycetales</taxon>
        <taxon>Powellomycetaceae</taxon>
        <taxon>Powellomyces</taxon>
    </lineage>
</organism>
<keyword evidence="2" id="KW-0472">Membrane</keyword>
<keyword evidence="2" id="KW-1133">Transmembrane helix</keyword>
<keyword evidence="4" id="KW-1185">Reference proteome</keyword>
<feature type="compositionally biased region" description="Low complexity" evidence="1">
    <location>
        <begin position="243"/>
        <end position="259"/>
    </location>
</feature>
<evidence type="ECO:0008006" key="5">
    <source>
        <dbReference type="Google" id="ProtNLM"/>
    </source>
</evidence>
<reference evidence="3 4" key="1">
    <citation type="journal article" date="2019" name="Sci. Rep.">
        <title>Comparative genomics of chytrid fungi reveal insights into the obligate biotrophic and pathogenic lifestyle of Synchytrium endobioticum.</title>
        <authorList>
            <person name="van de Vossenberg B.T.L.H."/>
            <person name="Warris S."/>
            <person name="Nguyen H.D.T."/>
            <person name="van Gent-Pelzer M.P.E."/>
            <person name="Joly D.L."/>
            <person name="van de Geest H.C."/>
            <person name="Bonants P.J.M."/>
            <person name="Smith D.S."/>
            <person name="Levesque C.A."/>
            <person name="van der Lee T.A.J."/>
        </authorList>
    </citation>
    <scope>NUCLEOTIDE SEQUENCE [LARGE SCALE GENOMIC DNA]</scope>
    <source>
        <strain evidence="3 4">CBS 809.83</strain>
    </source>
</reference>
<protein>
    <recommendedName>
        <fullName evidence="5">SH3 domain-containing protein</fullName>
    </recommendedName>
</protein>
<accession>A0A507E203</accession>
<feature type="compositionally biased region" description="Low complexity" evidence="1">
    <location>
        <begin position="313"/>
        <end position="339"/>
    </location>
</feature>
<feature type="region of interest" description="Disordered" evidence="1">
    <location>
        <begin position="206"/>
        <end position="372"/>
    </location>
</feature>
<keyword evidence="2" id="KW-0812">Transmembrane</keyword>
<sequence>MSLPTTNTKAIFGLPELGSNGTLFAGTSVAISTENNALYFAIAAALLVVLLLLLFLCAFNCCTRKAAGLSSSELATGTTGRRPSLAPGLPTLSRHVSLPRSLGNPLPRAQSLAENRQGLESAAMAAANEFVLANSGRREFPVVKVHVKQNPDEMNLVINDSVVLNAVYTDGWAAGVSKRSGGPWFFPVICLGGSVPRVLVSQFNAGSAAKGGPPQLQQARPPRFSPTPIREQRPLPSPRSYAQGQQSMRQQQQQLQQQQRYTPPEMTQQQWQQHHRNMQPPAPSGSRAALPSPYSTAPQVVRNYDTRYQQEPMASKMAAETSTSASSSYVYSEAGSSSVPSAPSTAFVAPPPQQHQASKGSRPPIKSMYSDL</sequence>
<feature type="transmembrane region" description="Helical" evidence="2">
    <location>
        <begin position="37"/>
        <end position="59"/>
    </location>
</feature>
<comment type="caution">
    <text evidence="3">The sequence shown here is derived from an EMBL/GenBank/DDBJ whole genome shotgun (WGS) entry which is preliminary data.</text>
</comment>
<evidence type="ECO:0000313" key="4">
    <source>
        <dbReference type="Proteomes" id="UP000318582"/>
    </source>
</evidence>
<dbReference type="Proteomes" id="UP000318582">
    <property type="component" value="Unassembled WGS sequence"/>
</dbReference>
<gene>
    <name evidence="3" type="ORF">PhCBS80983_g03347</name>
</gene>
<dbReference type="EMBL" id="QEAQ01000041">
    <property type="protein sequence ID" value="TPX58103.1"/>
    <property type="molecule type" value="Genomic_DNA"/>
</dbReference>
<evidence type="ECO:0000256" key="2">
    <source>
        <dbReference type="SAM" id="Phobius"/>
    </source>
</evidence>
<evidence type="ECO:0000313" key="3">
    <source>
        <dbReference type="EMBL" id="TPX58103.1"/>
    </source>
</evidence>
<proteinExistence type="predicted"/>